<dbReference type="PROSITE" id="PS51186">
    <property type="entry name" value="GNAT"/>
    <property type="match status" value="2"/>
</dbReference>
<dbReference type="Proteomes" id="UP001501475">
    <property type="component" value="Unassembled WGS sequence"/>
</dbReference>
<evidence type="ECO:0000313" key="2">
    <source>
        <dbReference type="EMBL" id="GAA1775730.1"/>
    </source>
</evidence>
<name>A0ABN2L575_9MICO</name>
<proteinExistence type="predicted"/>
<dbReference type="SUPFAM" id="SSF55729">
    <property type="entry name" value="Acyl-CoA N-acyltransferases (Nat)"/>
    <property type="match status" value="2"/>
</dbReference>
<protein>
    <recommendedName>
        <fullName evidence="1">N-acetyltransferase domain-containing protein</fullName>
    </recommendedName>
</protein>
<dbReference type="InterPro" id="IPR016181">
    <property type="entry name" value="Acyl_CoA_acyltransferase"/>
</dbReference>
<sequence length="337" mass="37984">MSQAPFPMRTERLTLRFVGAEDVAALTAYRNDPAVAALQDWELPYPREQAVALAERQAGRTDYEPGRGHQIAIELAGELVGDVYIGLHEHGGIADIGYSLIPSAQGRGIAFEAVSALIADLVERLGVHRIVAELSKDNGPSIRLLERLGMTFESFSRQSFWWRGVWDDNLYYAMSAEQWRAWRDRPRTPPQIVRLVEITEDNRWTYARVRTHRSQEQFCATVHDSYADALFPGERYGVPLVPVLRGIEADGEPAGFLMYSEAGPYLWRFLIDRRHQGRGIGRRAMTLWLDEMRARGHTEVETSWGQGKGSPEAFHLATGFVPTGEFEDGEALARLTL</sequence>
<keyword evidence="3" id="KW-1185">Reference proteome</keyword>
<dbReference type="Gene3D" id="3.40.630.30">
    <property type="match status" value="2"/>
</dbReference>
<dbReference type="InterPro" id="IPR000182">
    <property type="entry name" value="GNAT_dom"/>
</dbReference>
<dbReference type="PANTHER" id="PTHR43792:SF1">
    <property type="entry name" value="N-ACETYLTRANSFERASE DOMAIN-CONTAINING PROTEIN"/>
    <property type="match status" value="1"/>
</dbReference>
<dbReference type="InterPro" id="IPR051531">
    <property type="entry name" value="N-acetyltransferase"/>
</dbReference>
<evidence type="ECO:0000259" key="1">
    <source>
        <dbReference type="PROSITE" id="PS51186"/>
    </source>
</evidence>
<dbReference type="Pfam" id="PF00583">
    <property type="entry name" value="Acetyltransf_1"/>
    <property type="match status" value="1"/>
</dbReference>
<reference evidence="2 3" key="1">
    <citation type="journal article" date="2019" name="Int. J. Syst. Evol. Microbiol.">
        <title>The Global Catalogue of Microorganisms (GCM) 10K type strain sequencing project: providing services to taxonomists for standard genome sequencing and annotation.</title>
        <authorList>
            <consortium name="The Broad Institute Genomics Platform"/>
            <consortium name="The Broad Institute Genome Sequencing Center for Infectious Disease"/>
            <person name="Wu L."/>
            <person name="Ma J."/>
        </authorList>
    </citation>
    <scope>NUCLEOTIDE SEQUENCE [LARGE SCALE GENOMIC DNA]</scope>
    <source>
        <strain evidence="2 3">JCM 15591</strain>
    </source>
</reference>
<dbReference type="PANTHER" id="PTHR43792">
    <property type="entry name" value="GNAT FAMILY, PUTATIVE (AFU_ORTHOLOGUE AFUA_3G00765)-RELATED-RELATED"/>
    <property type="match status" value="1"/>
</dbReference>
<gene>
    <name evidence="2" type="ORF">GCM10009810_36010</name>
</gene>
<dbReference type="RefSeq" id="WP_344068977.1">
    <property type="nucleotide sequence ID" value="NZ_BAAAPN010000104.1"/>
</dbReference>
<dbReference type="CDD" id="cd04301">
    <property type="entry name" value="NAT_SF"/>
    <property type="match status" value="2"/>
</dbReference>
<accession>A0ABN2L575</accession>
<dbReference type="Pfam" id="PF13302">
    <property type="entry name" value="Acetyltransf_3"/>
    <property type="match status" value="1"/>
</dbReference>
<organism evidence="2 3">
    <name type="scientific">Nostocoides vanveenii</name>
    <dbReference type="NCBI Taxonomy" id="330835"/>
    <lineage>
        <taxon>Bacteria</taxon>
        <taxon>Bacillati</taxon>
        <taxon>Actinomycetota</taxon>
        <taxon>Actinomycetes</taxon>
        <taxon>Micrococcales</taxon>
        <taxon>Intrasporangiaceae</taxon>
        <taxon>Nostocoides</taxon>
    </lineage>
</organism>
<feature type="domain" description="N-acetyltransferase" evidence="1">
    <location>
        <begin position="13"/>
        <end position="177"/>
    </location>
</feature>
<dbReference type="EMBL" id="BAAAPN010000104">
    <property type="protein sequence ID" value="GAA1775730.1"/>
    <property type="molecule type" value="Genomic_DNA"/>
</dbReference>
<comment type="caution">
    <text evidence="2">The sequence shown here is derived from an EMBL/GenBank/DDBJ whole genome shotgun (WGS) entry which is preliminary data.</text>
</comment>
<evidence type="ECO:0000313" key="3">
    <source>
        <dbReference type="Proteomes" id="UP001501475"/>
    </source>
</evidence>
<feature type="domain" description="N-acetyltransferase" evidence="1">
    <location>
        <begin position="193"/>
        <end position="337"/>
    </location>
</feature>